<keyword evidence="4 6" id="KW-1133">Transmembrane helix</keyword>
<keyword evidence="9" id="KW-1185">Reference proteome</keyword>
<feature type="transmembrane region" description="Helical" evidence="6">
    <location>
        <begin position="140"/>
        <end position="162"/>
    </location>
</feature>
<evidence type="ECO:0000256" key="2">
    <source>
        <dbReference type="ARBA" id="ARBA00009172"/>
    </source>
</evidence>
<evidence type="ECO:0000256" key="4">
    <source>
        <dbReference type="ARBA" id="ARBA00022989"/>
    </source>
</evidence>
<dbReference type="AlphaFoldDB" id="A0AAV5WQ38"/>
<feature type="transmembrane region" description="Helical" evidence="6">
    <location>
        <begin position="69"/>
        <end position="89"/>
    </location>
</feature>
<dbReference type="GO" id="GO:0016020">
    <property type="term" value="C:membrane"/>
    <property type="evidence" value="ECO:0007669"/>
    <property type="project" value="UniProtKB-SubCell"/>
</dbReference>
<accession>A0AAV5WQ38</accession>
<feature type="transmembrane region" description="Helical" evidence="6">
    <location>
        <begin position="174"/>
        <end position="192"/>
    </location>
</feature>
<sequence>VVAKYREYGDGEICLFFLAMAILGCCSMIIFAFLPNKQVSIQNIKTILLLSSNNFSLHIMMRVLVHRRILILTPFYLYIGLFFSFWISIVPTTLQFTKALAAHRFLPAYFGMSFSVGSTIMSMTTMFVSTRVKNFSFKPLACINFLVHATIYCLVISVIPKWSTVRPNDEPSLFIQPSVLPILLLGFLFGLADAANNTTRTVISSLLIPSHRQQTFGASRFYHALAASILFFASPSLNVYTYVAVLSVVLV</sequence>
<dbReference type="InterPro" id="IPR036259">
    <property type="entry name" value="MFS_trans_sf"/>
</dbReference>
<evidence type="ECO:0000256" key="3">
    <source>
        <dbReference type="ARBA" id="ARBA00022692"/>
    </source>
</evidence>
<gene>
    <name evidence="7" type="ORF">PFISCL1PPCAC_24810</name>
    <name evidence="8" type="ORF">PFISCL1PPCAC_29062</name>
</gene>
<evidence type="ECO:0000256" key="5">
    <source>
        <dbReference type="ARBA" id="ARBA00023136"/>
    </source>
</evidence>
<evidence type="ECO:0000313" key="7">
    <source>
        <dbReference type="EMBL" id="GMT33513.1"/>
    </source>
</evidence>
<keyword evidence="5 6" id="KW-0472">Membrane</keyword>
<organism evidence="7 9">
    <name type="scientific">Pristionchus fissidentatus</name>
    <dbReference type="NCBI Taxonomy" id="1538716"/>
    <lineage>
        <taxon>Eukaryota</taxon>
        <taxon>Metazoa</taxon>
        <taxon>Ecdysozoa</taxon>
        <taxon>Nematoda</taxon>
        <taxon>Chromadorea</taxon>
        <taxon>Rhabditida</taxon>
        <taxon>Rhabditina</taxon>
        <taxon>Diplogasteromorpha</taxon>
        <taxon>Diplogasteroidea</taxon>
        <taxon>Neodiplogasteridae</taxon>
        <taxon>Pristionchus</taxon>
    </lineage>
</organism>
<evidence type="ECO:0000256" key="6">
    <source>
        <dbReference type="SAM" id="Phobius"/>
    </source>
</evidence>
<feature type="transmembrane region" description="Helical" evidence="6">
    <location>
        <begin position="15"/>
        <end position="34"/>
    </location>
</feature>
<dbReference type="SUPFAM" id="SSF103473">
    <property type="entry name" value="MFS general substrate transporter"/>
    <property type="match status" value="1"/>
</dbReference>
<evidence type="ECO:0008006" key="10">
    <source>
        <dbReference type="Google" id="ProtNLM"/>
    </source>
</evidence>
<evidence type="ECO:0000313" key="9">
    <source>
        <dbReference type="Proteomes" id="UP001432322"/>
    </source>
</evidence>
<evidence type="ECO:0000256" key="1">
    <source>
        <dbReference type="ARBA" id="ARBA00004141"/>
    </source>
</evidence>
<dbReference type="InterPro" id="IPR010291">
    <property type="entry name" value="Ion_channel_UNC-93"/>
</dbReference>
<dbReference type="PANTHER" id="PTHR23294:SF18">
    <property type="entry name" value="UNC93-LIKE PROTEIN MFSD11"/>
    <property type="match status" value="1"/>
</dbReference>
<dbReference type="InterPro" id="IPR051617">
    <property type="entry name" value="UNC-93-like_regulator"/>
</dbReference>
<feature type="non-terminal residue" evidence="7">
    <location>
        <position position="251"/>
    </location>
</feature>
<dbReference type="Proteomes" id="UP001432322">
    <property type="component" value="Unassembled WGS sequence"/>
</dbReference>
<evidence type="ECO:0000313" key="8">
    <source>
        <dbReference type="EMBL" id="GMT37765.1"/>
    </source>
</evidence>
<dbReference type="Pfam" id="PF05978">
    <property type="entry name" value="UNC-93"/>
    <property type="match status" value="1"/>
</dbReference>
<dbReference type="EMBL" id="BTSY01000006">
    <property type="protein sequence ID" value="GMT33513.1"/>
    <property type="molecule type" value="Genomic_DNA"/>
</dbReference>
<comment type="subcellular location">
    <subcellularLocation>
        <location evidence="1">Membrane</location>
        <topology evidence="1">Multi-pass membrane protein</topology>
    </subcellularLocation>
</comment>
<comment type="caution">
    <text evidence="7">The sequence shown here is derived from an EMBL/GenBank/DDBJ whole genome shotgun (WGS) entry which is preliminary data.</text>
</comment>
<keyword evidence="3 6" id="KW-0812">Transmembrane</keyword>
<dbReference type="EMBL" id="BTSY01000257">
    <property type="protein sequence ID" value="GMT37765.1"/>
    <property type="molecule type" value="Genomic_DNA"/>
</dbReference>
<feature type="transmembrane region" description="Helical" evidence="6">
    <location>
        <begin position="109"/>
        <end position="128"/>
    </location>
</feature>
<comment type="similarity">
    <text evidence="2">Belongs to the unc-93 family.</text>
</comment>
<protein>
    <recommendedName>
        <fullName evidence="10">Sugar phosphate transporter domain-containing protein</fullName>
    </recommendedName>
</protein>
<reference evidence="7" key="1">
    <citation type="submission" date="2023-10" db="EMBL/GenBank/DDBJ databases">
        <title>Genome assembly of Pristionchus species.</title>
        <authorList>
            <person name="Yoshida K."/>
            <person name="Sommer R.J."/>
        </authorList>
    </citation>
    <scope>NUCLEOTIDE SEQUENCE</scope>
    <source>
        <strain evidence="7">RS5133</strain>
    </source>
</reference>
<dbReference type="PANTHER" id="PTHR23294">
    <property type="entry name" value="ET TRANSLATION PRODUCT-RELATED"/>
    <property type="match status" value="1"/>
</dbReference>
<proteinExistence type="inferred from homology"/>
<name>A0AAV5WQ38_9BILA</name>
<feature type="non-terminal residue" evidence="7">
    <location>
        <position position="1"/>
    </location>
</feature>
<feature type="transmembrane region" description="Helical" evidence="6">
    <location>
        <begin position="221"/>
        <end position="243"/>
    </location>
</feature>